<dbReference type="PANTHER" id="PTHR34614">
    <property type="match status" value="1"/>
</dbReference>
<organism evidence="1 2">
    <name type="scientific">Candidatus Acidiferrum panamense</name>
    <dbReference type="NCBI Taxonomy" id="2741543"/>
    <lineage>
        <taxon>Bacteria</taxon>
        <taxon>Pseudomonadati</taxon>
        <taxon>Acidobacteriota</taxon>
        <taxon>Terriglobia</taxon>
        <taxon>Candidatus Acidiferrales</taxon>
        <taxon>Candidatus Acidiferrum</taxon>
    </lineage>
</organism>
<dbReference type="PANTHER" id="PTHR34614:SF2">
    <property type="entry name" value="TRANSPOSASE IS4-LIKE DOMAIN-CONTAINING PROTEIN"/>
    <property type="match status" value="1"/>
</dbReference>
<evidence type="ECO:0008006" key="3">
    <source>
        <dbReference type="Google" id="ProtNLM"/>
    </source>
</evidence>
<dbReference type="EMBL" id="JACDQQ010001927">
    <property type="protein sequence ID" value="MBA0087284.1"/>
    <property type="molecule type" value="Genomic_DNA"/>
</dbReference>
<accession>A0A7V8SYN8</accession>
<keyword evidence="2" id="KW-1185">Reference proteome</keyword>
<evidence type="ECO:0000313" key="1">
    <source>
        <dbReference type="EMBL" id="MBA0087284.1"/>
    </source>
</evidence>
<protein>
    <recommendedName>
        <fullName evidence="3">Transposase</fullName>
    </recommendedName>
</protein>
<evidence type="ECO:0000313" key="2">
    <source>
        <dbReference type="Proteomes" id="UP000567293"/>
    </source>
</evidence>
<sequence>MRTIDSERGFFVTVVPKTRSEVATFSEAVLAGDVRWEEILRRRADRNEKAFDVIECAVGPYHLREGFMLYWYRSSQKKKRDERDRDERIERTRERLETLDLRRTRGPKTDAAIRKRVDEILSQHHAEEWITVEVKWDTVEKFKATTRGKPTADTPFRRIIRQLPRLHISTNAANIARSAAMDGIFPLTTNTKEKPVDVFKIYKYQPRIERRHALLKSTLEVAPIWLKKNARIEALMFLEFIAQIIAALIERALRKKMAEKRIELLCSLPEGRASKTPTIEQVLRLFENQNKHALYDGDRLIKQFADPLTPVQSQILQLLEIPTAVYGPGK</sequence>
<name>A0A7V8SYN8_9BACT</name>
<reference evidence="1" key="1">
    <citation type="submission" date="2020-06" db="EMBL/GenBank/DDBJ databases">
        <title>Legume-microbial interactions unlock mineral nutrients during tropical forest succession.</title>
        <authorList>
            <person name="Epihov D.Z."/>
        </authorList>
    </citation>
    <scope>NUCLEOTIDE SEQUENCE [LARGE SCALE GENOMIC DNA]</scope>
    <source>
        <strain evidence="1">Pan2503</strain>
    </source>
</reference>
<gene>
    <name evidence="1" type="ORF">HRJ53_20050</name>
</gene>
<dbReference type="AlphaFoldDB" id="A0A7V8SYN8"/>
<comment type="caution">
    <text evidence="1">The sequence shown here is derived from an EMBL/GenBank/DDBJ whole genome shotgun (WGS) entry which is preliminary data.</text>
</comment>
<dbReference type="Proteomes" id="UP000567293">
    <property type="component" value="Unassembled WGS sequence"/>
</dbReference>
<proteinExistence type="predicted"/>